<dbReference type="AlphaFoldDB" id="A0A3S9VPC2"/>
<evidence type="ECO:0000313" key="2">
    <source>
        <dbReference type="Proteomes" id="UP000270673"/>
    </source>
</evidence>
<dbReference type="OrthoDB" id="1096080at2"/>
<dbReference type="EMBL" id="CP032819">
    <property type="protein sequence ID" value="AZS28403.1"/>
    <property type="molecule type" value="Genomic_DNA"/>
</dbReference>
<accession>A0A3S9VPC2</accession>
<keyword evidence="2" id="KW-1185">Reference proteome</keyword>
<dbReference type="InterPro" id="IPR042278">
    <property type="entry name" value="Mfa-like_1_N"/>
</dbReference>
<organism evidence="1 2">
    <name type="scientific">Butyricimonas faecalis</name>
    <dbReference type="NCBI Taxonomy" id="2093856"/>
    <lineage>
        <taxon>Bacteria</taxon>
        <taxon>Pseudomonadati</taxon>
        <taxon>Bacteroidota</taxon>
        <taxon>Bacteroidia</taxon>
        <taxon>Bacteroidales</taxon>
        <taxon>Odoribacteraceae</taxon>
        <taxon>Butyricimonas</taxon>
    </lineage>
</organism>
<dbReference type="CDD" id="cd13121">
    <property type="entry name" value="BF2867_like_C"/>
    <property type="match status" value="1"/>
</dbReference>
<protein>
    <submittedName>
        <fullName evidence="1">Fimbrillin family protein</fullName>
    </submittedName>
</protein>
<proteinExistence type="predicted"/>
<dbReference type="InterPro" id="IPR025049">
    <property type="entry name" value="Mfa-like_1"/>
</dbReference>
<dbReference type="Proteomes" id="UP000270673">
    <property type="component" value="Chromosome"/>
</dbReference>
<dbReference type="KEGG" id="buy:D8S85_01780"/>
<dbReference type="CDD" id="cd13120">
    <property type="entry name" value="BF2867_like_N"/>
    <property type="match status" value="1"/>
</dbReference>
<evidence type="ECO:0000313" key="1">
    <source>
        <dbReference type="EMBL" id="AZS28403.1"/>
    </source>
</evidence>
<reference evidence="1 2" key="1">
    <citation type="submission" date="2018-10" db="EMBL/GenBank/DDBJ databases">
        <title>Butyricimonas faecalis sp. nov., isolated from human faeces and emended description of the genus Butyricimonas.</title>
        <authorList>
            <person name="Le Roy T."/>
            <person name="Van der Smissen P."/>
            <person name="Paquot A."/>
            <person name="Delzenne N."/>
            <person name="Muccioli G."/>
            <person name="Collet J.-F."/>
            <person name="Cani P.D."/>
        </authorList>
    </citation>
    <scope>NUCLEOTIDE SEQUENCE [LARGE SCALE GENOMIC DNA]</scope>
    <source>
        <strain evidence="1 2">H184</strain>
    </source>
</reference>
<sequence>MLNCPVFLYRKNEIIFKITVMKVVFWLHILVFLSLYGCSGGGSEKEVIPPMEPETPKVRIALNCGIASRATETNFESGDKVGLFVVNYNGSSAGTLQNTGNHADNVKFTYSSAWTPERDIYWKDGTTKADFYCYYPYATVTDVTAYKFSVAEDQSTETSYKASDFLWGKTGAVSPSSNAVDITLKHVCSCMQIKVAAGKGYTQEELNGVIESVTVHGVCAGASINLATGTVTAEGGEKVIIPWKSGECYKALIVPQSVEEVGLIVILINKKEYTLRKAFTFEANKRYTFTVTVDKTNNGINVGIGSWEEDGVDHGGVAE</sequence>
<name>A0A3S9VPC2_9BACT</name>
<dbReference type="Gene3D" id="2.60.40.2620">
    <property type="entry name" value="Fimbrillin-like"/>
    <property type="match status" value="1"/>
</dbReference>
<gene>
    <name evidence="1" type="ORF">D8S85_01780</name>
</gene>
<dbReference type="Pfam" id="PF13149">
    <property type="entry name" value="Mfa_like_1"/>
    <property type="match status" value="1"/>
</dbReference>
<dbReference type="Gene3D" id="2.60.40.2630">
    <property type="match status" value="1"/>
</dbReference>